<dbReference type="GeneID" id="5000555"/>
<reference evidence="2 3" key="1">
    <citation type="journal article" date="2007" name="Proc. Natl. Acad. Sci. U.S.A.">
        <title>The tiny eukaryote Ostreococcus provides genomic insights into the paradox of plankton speciation.</title>
        <authorList>
            <person name="Palenik B."/>
            <person name="Grimwood J."/>
            <person name="Aerts A."/>
            <person name="Rouze P."/>
            <person name="Salamov A."/>
            <person name="Putnam N."/>
            <person name="Dupont C."/>
            <person name="Jorgensen R."/>
            <person name="Derelle E."/>
            <person name="Rombauts S."/>
            <person name="Zhou K."/>
            <person name="Otillar R."/>
            <person name="Merchant S.S."/>
            <person name="Podell S."/>
            <person name="Gaasterland T."/>
            <person name="Napoli C."/>
            <person name="Gendler K."/>
            <person name="Manuell A."/>
            <person name="Tai V."/>
            <person name="Vallon O."/>
            <person name="Piganeau G."/>
            <person name="Jancek S."/>
            <person name="Heijde M."/>
            <person name="Jabbari K."/>
            <person name="Bowler C."/>
            <person name="Lohr M."/>
            <person name="Robbens S."/>
            <person name="Werner G."/>
            <person name="Dubchak I."/>
            <person name="Pazour G.J."/>
            <person name="Ren Q."/>
            <person name="Paulsen I."/>
            <person name="Delwiche C."/>
            <person name="Schmutz J."/>
            <person name="Rokhsar D."/>
            <person name="Van de Peer Y."/>
            <person name="Moreau H."/>
            <person name="Grigoriev I.V."/>
        </authorList>
    </citation>
    <scope>NUCLEOTIDE SEQUENCE [LARGE SCALE GENOMIC DNA]</scope>
    <source>
        <strain evidence="2 3">CCE9901</strain>
    </source>
</reference>
<evidence type="ECO:0000256" key="1">
    <source>
        <dbReference type="SAM" id="MobiDB-lite"/>
    </source>
</evidence>
<dbReference type="AlphaFoldDB" id="A4RU71"/>
<dbReference type="RefSeq" id="XP_001416621.1">
    <property type="nucleotide sequence ID" value="XM_001416584.1"/>
</dbReference>
<feature type="compositionally biased region" description="Basic and acidic residues" evidence="1">
    <location>
        <begin position="95"/>
        <end position="121"/>
    </location>
</feature>
<keyword evidence="3" id="KW-1185">Reference proteome</keyword>
<evidence type="ECO:0000313" key="3">
    <source>
        <dbReference type="Proteomes" id="UP000001568"/>
    </source>
</evidence>
<proteinExistence type="predicted"/>
<feature type="compositionally biased region" description="Polar residues" evidence="1">
    <location>
        <begin position="183"/>
        <end position="202"/>
    </location>
</feature>
<feature type="compositionally biased region" description="Basic and acidic residues" evidence="1">
    <location>
        <begin position="168"/>
        <end position="178"/>
    </location>
</feature>
<sequence length="241" mass="28098">MEERTIRVSEVQPDLGELQRKLTGLNPNDMLTAVAYGLKFWDDQLELRYRTELEKSFTSAQRSAEMYKRKLQDVHNAYKRAKTKQDELAAQLKERENDIEELQHRYEEKSREKRRLEDSAGRGRPSLGPQFQARTAPMMPETAGRIDTRGRTEPDGWLQQQRVSSSELRSHRSSEQLHRNLPQRRTSLTRSFDSGLTPPSNSRDSHERTFRALSPYTRQAVEPPSRPGRDSVGLFSKRRIF</sequence>
<dbReference type="Proteomes" id="UP000001568">
    <property type="component" value="Chromosome 3"/>
</dbReference>
<dbReference type="OMA" id="LACNACW"/>
<dbReference type="Gramene" id="ABO94914">
    <property type="protein sequence ID" value="ABO94914"/>
    <property type="gene ID" value="OSTLU_14551"/>
</dbReference>
<feature type="compositionally biased region" description="Basic and acidic residues" evidence="1">
    <location>
        <begin position="144"/>
        <end position="154"/>
    </location>
</feature>
<gene>
    <name evidence="2" type="ORF">OSTLU_14551</name>
</gene>
<dbReference type="HOGENOM" id="CLU_076733_0_0_1"/>
<feature type="region of interest" description="Disordered" evidence="1">
    <location>
        <begin position="95"/>
        <end position="241"/>
    </location>
</feature>
<dbReference type="STRING" id="436017.A4RU71"/>
<dbReference type="OrthoDB" id="441210at2759"/>
<name>A4RU71_OSTLU</name>
<dbReference type="eggNOG" id="ENOG502RMFV">
    <property type="taxonomic scope" value="Eukaryota"/>
</dbReference>
<organism evidence="2 3">
    <name type="scientific">Ostreococcus lucimarinus (strain CCE9901)</name>
    <dbReference type="NCBI Taxonomy" id="436017"/>
    <lineage>
        <taxon>Eukaryota</taxon>
        <taxon>Viridiplantae</taxon>
        <taxon>Chlorophyta</taxon>
        <taxon>Mamiellophyceae</taxon>
        <taxon>Mamiellales</taxon>
        <taxon>Bathycoccaceae</taxon>
        <taxon>Ostreococcus</taxon>
    </lineage>
</organism>
<protein>
    <submittedName>
        <fullName evidence="2">Uncharacterized protein</fullName>
    </submittedName>
</protein>
<evidence type="ECO:0000313" key="2">
    <source>
        <dbReference type="EMBL" id="ABO94914.1"/>
    </source>
</evidence>
<accession>A4RU71</accession>
<dbReference type="KEGG" id="olu:OSTLU_14551"/>
<dbReference type="EMBL" id="CP000583">
    <property type="protein sequence ID" value="ABO94914.1"/>
    <property type="molecule type" value="Genomic_DNA"/>
</dbReference>